<dbReference type="Gene3D" id="1.25.40.20">
    <property type="entry name" value="Ankyrin repeat-containing domain"/>
    <property type="match status" value="1"/>
</dbReference>
<dbReference type="InterPro" id="IPR036770">
    <property type="entry name" value="Ankyrin_rpt-contain_sf"/>
</dbReference>
<reference evidence="4" key="2">
    <citation type="submission" date="2025-09" db="UniProtKB">
        <authorList>
            <consortium name="Ensembl"/>
        </authorList>
    </citation>
    <scope>IDENTIFICATION</scope>
</reference>
<protein>
    <submittedName>
        <fullName evidence="4">Uncharacterized protein</fullName>
    </submittedName>
</protein>
<dbReference type="Ensembl" id="ENSNPET00000016888.1">
    <property type="protein sequence ID" value="ENSNPEP00000016482.1"/>
    <property type="gene ID" value="ENSNPEG00000012279.1"/>
</dbReference>
<dbReference type="AlphaFoldDB" id="A0A8C6ZSJ7"/>
<evidence type="ECO:0000256" key="1">
    <source>
        <dbReference type="ARBA" id="ARBA00022737"/>
    </source>
</evidence>
<feature type="compositionally biased region" description="Basic and acidic residues" evidence="3">
    <location>
        <begin position="239"/>
        <end position="265"/>
    </location>
</feature>
<name>A0A8C6ZSJ7_NOTPE</name>
<dbReference type="PANTHER" id="PTHR24173:SF29">
    <property type="entry name" value="PHOTORECEPTOR ANKYRIN REPEAT PROTEIN"/>
    <property type="match status" value="1"/>
</dbReference>
<feature type="region of interest" description="Disordered" evidence="3">
    <location>
        <begin position="217"/>
        <end position="275"/>
    </location>
</feature>
<dbReference type="Proteomes" id="UP000694420">
    <property type="component" value="Unplaced"/>
</dbReference>
<reference evidence="4" key="1">
    <citation type="submission" date="2025-08" db="UniProtKB">
        <authorList>
            <consortium name="Ensembl"/>
        </authorList>
    </citation>
    <scope>IDENTIFICATION</scope>
</reference>
<dbReference type="PANTHER" id="PTHR24173">
    <property type="entry name" value="ANKYRIN REPEAT CONTAINING"/>
    <property type="match status" value="1"/>
</dbReference>
<feature type="compositionally biased region" description="Basic residues" evidence="3">
    <location>
        <begin position="266"/>
        <end position="275"/>
    </location>
</feature>
<keyword evidence="2" id="KW-0040">ANK repeat</keyword>
<accession>A0A8C6ZSJ7</accession>
<feature type="compositionally biased region" description="Low complexity" evidence="3">
    <location>
        <begin position="166"/>
        <end position="175"/>
    </location>
</feature>
<evidence type="ECO:0000313" key="5">
    <source>
        <dbReference type="Proteomes" id="UP000694420"/>
    </source>
</evidence>
<keyword evidence="5" id="KW-1185">Reference proteome</keyword>
<evidence type="ECO:0000256" key="2">
    <source>
        <dbReference type="ARBA" id="ARBA00023043"/>
    </source>
</evidence>
<dbReference type="SUPFAM" id="SSF48403">
    <property type="entry name" value="Ankyrin repeat"/>
    <property type="match status" value="1"/>
</dbReference>
<sequence>MKAAVQGRKDCVTALLLAGADLQAVDHVKGKTARDWAAFTGRFETSVRIRSLLRRPRAEQFSSRYLPQWPALAELVAKALSPKSRGERLAEKIRSAFTFRIPHDPREDGVMDHMVRMTTCLASPFVATACQTICPDSPPEVGKRRLSVPEILKEYPADQEPEEETSSCSSAGGSSCDGQAVSEIRLMSTYRPVTGLRSFLPWRLLWRNSVFPGEQIPQIKLSKPSSPPARKERRHRSRDKNLLEPPKWRYKELKEEKRAAEEAAGGKKKKGKKKP</sequence>
<proteinExistence type="predicted"/>
<evidence type="ECO:0000313" key="4">
    <source>
        <dbReference type="Ensembl" id="ENSNPEP00000016482.1"/>
    </source>
</evidence>
<keyword evidence="1" id="KW-0677">Repeat</keyword>
<organism evidence="4 5">
    <name type="scientific">Nothoprocta perdicaria</name>
    <name type="common">Chilean tinamou</name>
    <name type="synonym">Crypturus perdicarius</name>
    <dbReference type="NCBI Taxonomy" id="30464"/>
    <lineage>
        <taxon>Eukaryota</taxon>
        <taxon>Metazoa</taxon>
        <taxon>Chordata</taxon>
        <taxon>Craniata</taxon>
        <taxon>Vertebrata</taxon>
        <taxon>Euteleostomi</taxon>
        <taxon>Archelosauria</taxon>
        <taxon>Archosauria</taxon>
        <taxon>Dinosauria</taxon>
        <taxon>Saurischia</taxon>
        <taxon>Theropoda</taxon>
        <taxon>Coelurosauria</taxon>
        <taxon>Aves</taxon>
        <taxon>Palaeognathae</taxon>
        <taxon>Tinamiformes</taxon>
        <taxon>Tinamidae</taxon>
        <taxon>Nothoprocta</taxon>
    </lineage>
</organism>
<feature type="region of interest" description="Disordered" evidence="3">
    <location>
        <begin position="154"/>
        <end position="175"/>
    </location>
</feature>
<evidence type="ECO:0000256" key="3">
    <source>
        <dbReference type="SAM" id="MobiDB-lite"/>
    </source>
</evidence>